<name>A0A1D6GHM5_MAIZE</name>
<evidence type="ECO:0000313" key="4">
    <source>
        <dbReference type="EMBL" id="AQK62984.1"/>
    </source>
</evidence>
<dbReference type="GO" id="GO:0008270">
    <property type="term" value="F:zinc ion binding"/>
    <property type="evidence" value="ECO:0007669"/>
    <property type="project" value="UniProtKB-KW"/>
</dbReference>
<dbReference type="Gene3D" id="3.30.40.10">
    <property type="entry name" value="Zinc/RING finger domain, C3HC4 (zinc finger)"/>
    <property type="match status" value="1"/>
</dbReference>
<keyword evidence="2" id="KW-0863">Zinc-finger</keyword>
<protein>
    <submittedName>
        <fullName evidence="4">Acyl-CoA N-acyltransferase with RING/FYVE/PHD-type zinc finger protein</fullName>
    </submittedName>
</protein>
<proteinExistence type="predicted"/>
<dbReference type="InterPro" id="IPR019787">
    <property type="entry name" value="Znf_PHD-finger"/>
</dbReference>
<dbReference type="GO" id="GO:0016746">
    <property type="term" value="F:acyltransferase activity"/>
    <property type="evidence" value="ECO:0007669"/>
    <property type="project" value="UniProtKB-KW"/>
</dbReference>
<dbReference type="PANTHER" id="PTHR46508:SF3">
    <property type="entry name" value="ACYL-COA N-ACYLTRANSFERASE WITH RING_FYVE_PHD-TYPE ZINC FINGER PROTEIN"/>
    <property type="match status" value="1"/>
</dbReference>
<reference evidence="4" key="1">
    <citation type="submission" date="2015-12" db="EMBL/GenBank/DDBJ databases">
        <title>Update maize B73 reference genome by single molecule sequencing technologies.</title>
        <authorList>
            <consortium name="Maize Genome Sequencing Project"/>
            <person name="Ware D."/>
        </authorList>
    </citation>
    <scope>NUCLEOTIDE SEQUENCE</scope>
    <source>
        <tissue evidence="4">Seedling</tissue>
    </source>
</reference>
<dbReference type="EMBL" id="CM000781">
    <property type="protein sequence ID" value="AQK62984.1"/>
    <property type="molecule type" value="Genomic_DNA"/>
</dbReference>
<dbReference type="InterPro" id="IPR019786">
    <property type="entry name" value="Zinc_finger_PHD-type_CS"/>
</dbReference>
<dbReference type="AlphaFoldDB" id="A0A1D6GHM5"/>
<keyword evidence="4" id="KW-0808">Transferase</keyword>
<sequence>MQSDAERQDFFPVSIEGDDPNDDTCGICGDGGNLICCDGCPSTFHMSCLGLEALPTDYWCCSNCSCKFCHEHSSDDAEDTADVDSSLHTCSQCEEQCTDPCLYLLCSSFEFRNLLTLFIPFSLLSYYIILMFNHVFEYFIR</sequence>
<dbReference type="Pfam" id="PF00628">
    <property type="entry name" value="PHD"/>
    <property type="match status" value="1"/>
</dbReference>
<dbReference type="PROSITE" id="PS50016">
    <property type="entry name" value="ZF_PHD_2"/>
    <property type="match status" value="1"/>
</dbReference>
<keyword evidence="3" id="KW-0862">Zinc</keyword>
<evidence type="ECO:0000256" key="2">
    <source>
        <dbReference type="ARBA" id="ARBA00022771"/>
    </source>
</evidence>
<dbReference type="FunFam" id="3.30.40.10:FF:000465">
    <property type="entry name" value="Increased DNA methylation 1"/>
    <property type="match status" value="1"/>
</dbReference>
<dbReference type="InterPro" id="IPR013083">
    <property type="entry name" value="Znf_RING/FYVE/PHD"/>
</dbReference>
<evidence type="ECO:0000256" key="1">
    <source>
        <dbReference type="ARBA" id="ARBA00022723"/>
    </source>
</evidence>
<accession>A0A1D6GHM5</accession>
<gene>
    <name evidence="4" type="ORF">ZEAMMB73_Zm00001d013278</name>
</gene>
<keyword evidence="1" id="KW-0479">Metal-binding</keyword>
<dbReference type="SUPFAM" id="SSF57903">
    <property type="entry name" value="FYVE/PHD zinc finger"/>
    <property type="match status" value="1"/>
</dbReference>
<keyword evidence="4" id="KW-0012">Acyltransferase</keyword>
<dbReference type="InterPro" id="IPR011011">
    <property type="entry name" value="Znf_FYVE_PHD"/>
</dbReference>
<evidence type="ECO:0000256" key="3">
    <source>
        <dbReference type="ARBA" id="ARBA00022833"/>
    </source>
</evidence>
<dbReference type="SMART" id="SM00249">
    <property type="entry name" value="PHD"/>
    <property type="match status" value="1"/>
</dbReference>
<dbReference type="PROSITE" id="PS01359">
    <property type="entry name" value="ZF_PHD_1"/>
    <property type="match status" value="1"/>
</dbReference>
<dbReference type="PANTHER" id="PTHR46508">
    <property type="entry name" value="PHD FINGER FAMILY PROTEIN"/>
    <property type="match status" value="1"/>
</dbReference>
<organism evidence="4">
    <name type="scientific">Zea mays</name>
    <name type="common">Maize</name>
    <dbReference type="NCBI Taxonomy" id="4577"/>
    <lineage>
        <taxon>Eukaryota</taxon>
        <taxon>Viridiplantae</taxon>
        <taxon>Streptophyta</taxon>
        <taxon>Embryophyta</taxon>
        <taxon>Tracheophyta</taxon>
        <taxon>Spermatophyta</taxon>
        <taxon>Magnoliopsida</taxon>
        <taxon>Liliopsida</taxon>
        <taxon>Poales</taxon>
        <taxon>Poaceae</taxon>
        <taxon>PACMAD clade</taxon>
        <taxon>Panicoideae</taxon>
        <taxon>Andropogonodae</taxon>
        <taxon>Andropogoneae</taxon>
        <taxon>Tripsacinae</taxon>
        <taxon>Zea</taxon>
    </lineage>
</organism>
<dbReference type="InterPro" id="IPR001965">
    <property type="entry name" value="Znf_PHD"/>
</dbReference>